<protein>
    <recommendedName>
        <fullName evidence="5">Polymer-forming cytoskeletal protein</fullName>
    </recommendedName>
</protein>
<reference evidence="3 4" key="1">
    <citation type="submission" date="2007-01" db="EMBL/GenBank/DDBJ databases">
        <title>Complete sequence of Psychromonas ingrahamii 37.</title>
        <authorList>
            <consortium name="US DOE Joint Genome Institute"/>
            <person name="Copeland A."/>
            <person name="Lucas S."/>
            <person name="Lapidus A."/>
            <person name="Barry K."/>
            <person name="Detter J.C."/>
            <person name="Glavina del Rio T."/>
            <person name="Hammon N."/>
            <person name="Israni S."/>
            <person name="Dalin E."/>
            <person name="Tice H."/>
            <person name="Pitluck S."/>
            <person name="Thompson L.S."/>
            <person name="Brettin T."/>
            <person name="Bruce D."/>
            <person name="Han C."/>
            <person name="Tapia R."/>
            <person name="Schmutz J."/>
            <person name="Larimer F."/>
            <person name="Land M."/>
            <person name="Hauser L."/>
            <person name="Kyrpides N."/>
            <person name="Ivanova N."/>
            <person name="Staley J."/>
            <person name="Richardson P."/>
        </authorList>
    </citation>
    <scope>NUCLEOTIDE SEQUENCE [LARGE SCALE GENOMIC DNA]</scope>
    <source>
        <strain evidence="3 4">37</strain>
    </source>
</reference>
<dbReference type="PANTHER" id="PTHR35024">
    <property type="entry name" value="HYPOTHETICAL CYTOSOLIC PROTEIN"/>
    <property type="match status" value="1"/>
</dbReference>
<dbReference type="InterPro" id="IPR007607">
    <property type="entry name" value="BacA/B"/>
</dbReference>
<name>A1SV38_PSYIN</name>
<dbReference type="eggNOG" id="COG1664">
    <property type="taxonomic scope" value="Bacteria"/>
</dbReference>
<dbReference type="RefSeq" id="WP_011769913.1">
    <property type="nucleotide sequence ID" value="NC_008709.1"/>
</dbReference>
<evidence type="ECO:0000256" key="1">
    <source>
        <dbReference type="ARBA" id="ARBA00044755"/>
    </source>
</evidence>
<evidence type="ECO:0000256" key="2">
    <source>
        <dbReference type="SAM" id="MobiDB-lite"/>
    </source>
</evidence>
<comment type="similarity">
    <text evidence="1">Belongs to the bactofilin family.</text>
</comment>
<organism evidence="3 4">
    <name type="scientific">Psychromonas ingrahamii (strain DSM 17664 / CCUG 51855 / 37)</name>
    <dbReference type="NCBI Taxonomy" id="357804"/>
    <lineage>
        <taxon>Bacteria</taxon>
        <taxon>Pseudomonadati</taxon>
        <taxon>Pseudomonadota</taxon>
        <taxon>Gammaproteobacteria</taxon>
        <taxon>Alteromonadales</taxon>
        <taxon>Psychromonadaceae</taxon>
        <taxon>Psychromonas</taxon>
    </lineage>
</organism>
<accession>A1SV38</accession>
<evidence type="ECO:0000313" key="3">
    <source>
        <dbReference type="EMBL" id="ABM03353.1"/>
    </source>
</evidence>
<proteinExistence type="inferred from homology"/>
<evidence type="ECO:0000313" key="4">
    <source>
        <dbReference type="Proteomes" id="UP000000639"/>
    </source>
</evidence>
<dbReference type="AlphaFoldDB" id="A1SV38"/>
<dbReference type="KEGG" id="pin:Ping_1545"/>
<dbReference type="OrthoDB" id="5612117at2"/>
<dbReference type="Pfam" id="PF04519">
    <property type="entry name" value="Bactofilin"/>
    <property type="match status" value="1"/>
</dbReference>
<dbReference type="Proteomes" id="UP000000639">
    <property type="component" value="Chromosome"/>
</dbReference>
<dbReference type="PROSITE" id="PS51257">
    <property type="entry name" value="PROKAR_LIPOPROTEIN"/>
    <property type="match status" value="1"/>
</dbReference>
<dbReference type="HOGENOM" id="CLU_072799_3_0_6"/>
<sequence length="157" mass="16860">MGLFSSKTGTTDQHSTATVIATGCSITGTVQLACDIQIDGEVEGKIISEKSIVISHSGKVKGEVYANNVIINGTLEGTVHADSIEILEKGQINGSIYTDKLSIDKGGLFLGNTNPRKNDQVTSISSNEKEMLIKPENKSSHEKEMLIKPESKKNINK</sequence>
<dbReference type="EMBL" id="CP000510">
    <property type="protein sequence ID" value="ABM03353.1"/>
    <property type="molecule type" value="Genomic_DNA"/>
</dbReference>
<feature type="compositionally biased region" description="Basic and acidic residues" evidence="2">
    <location>
        <begin position="127"/>
        <end position="157"/>
    </location>
</feature>
<gene>
    <name evidence="3" type="ordered locus">Ping_1545</name>
</gene>
<keyword evidence="4" id="KW-1185">Reference proteome</keyword>
<dbReference type="PANTHER" id="PTHR35024:SF4">
    <property type="entry name" value="POLYMER-FORMING CYTOSKELETAL PROTEIN"/>
    <property type="match status" value="1"/>
</dbReference>
<feature type="region of interest" description="Disordered" evidence="2">
    <location>
        <begin position="118"/>
        <end position="157"/>
    </location>
</feature>
<evidence type="ECO:0008006" key="5">
    <source>
        <dbReference type="Google" id="ProtNLM"/>
    </source>
</evidence>